<keyword evidence="3" id="KW-1185">Reference proteome</keyword>
<comment type="caution">
    <text evidence="2">The sequence shown here is derived from an EMBL/GenBank/DDBJ whole genome shotgun (WGS) entry which is preliminary data.</text>
</comment>
<dbReference type="Proteomes" id="UP000572635">
    <property type="component" value="Unassembled WGS sequence"/>
</dbReference>
<reference evidence="2 3" key="1">
    <citation type="submission" date="2020-08" db="EMBL/GenBank/DDBJ databases">
        <title>Sequencing the genomes of 1000 actinobacteria strains.</title>
        <authorList>
            <person name="Klenk H.-P."/>
        </authorList>
    </citation>
    <scope>NUCLEOTIDE SEQUENCE [LARGE SCALE GENOMIC DNA]</scope>
    <source>
        <strain evidence="2 3">DSM 44551</strain>
    </source>
</reference>
<accession>A0A7W8VDS9</accession>
<sequence length="80" mass="9122">MRVRREVCGYDRETEWQVWSIPIDDGSVRSLAPLLGTEDDEDLVHVYDLEGRALDEAARLAGFRPRPDLDYTLEAFAPEG</sequence>
<gene>
    <name evidence="2" type="ORF">HDA36_002422</name>
</gene>
<organism evidence="2 3">
    <name type="scientific">Nocardiopsis composta</name>
    <dbReference type="NCBI Taxonomy" id="157465"/>
    <lineage>
        <taxon>Bacteria</taxon>
        <taxon>Bacillati</taxon>
        <taxon>Actinomycetota</taxon>
        <taxon>Actinomycetes</taxon>
        <taxon>Streptosporangiales</taxon>
        <taxon>Nocardiopsidaceae</taxon>
        <taxon>Nocardiopsis</taxon>
    </lineage>
</organism>
<dbReference type="Pfam" id="PF24731">
    <property type="entry name" value="DUF7683"/>
    <property type="match status" value="1"/>
</dbReference>
<proteinExistence type="predicted"/>
<dbReference type="AlphaFoldDB" id="A0A7W8VDS9"/>
<evidence type="ECO:0000259" key="1">
    <source>
        <dbReference type="Pfam" id="PF24731"/>
    </source>
</evidence>
<dbReference type="RefSeq" id="WP_184391918.1">
    <property type="nucleotide sequence ID" value="NZ_BAAAJD010000042.1"/>
</dbReference>
<dbReference type="InterPro" id="IPR056100">
    <property type="entry name" value="DUF7683"/>
</dbReference>
<evidence type="ECO:0000313" key="2">
    <source>
        <dbReference type="EMBL" id="MBB5432338.1"/>
    </source>
</evidence>
<name>A0A7W8VDS9_9ACTN</name>
<dbReference type="EMBL" id="JACHDB010000001">
    <property type="protein sequence ID" value="MBB5432338.1"/>
    <property type="molecule type" value="Genomic_DNA"/>
</dbReference>
<feature type="domain" description="DUF7683" evidence="1">
    <location>
        <begin position="4"/>
        <end position="74"/>
    </location>
</feature>
<evidence type="ECO:0000313" key="3">
    <source>
        <dbReference type="Proteomes" id="UP000572635"/>
    </source>
</evidence>
<protein>
    <recommendedName>
        <fullName evidence="1">DUF7683 domain-containing protein</fullName>
    </recommendedName>
</protein>